<comment type="caution">
    <text evidence="1">The sequence shown here is derived from an EMBL/GenBank/DDBJ whole genome shotgun (WGS) entry which is preliminary data.</text>
</comment>
<dbReference type="Proteomes" id="UP001500503">
    <property type="component" value="Unassembled WGS sequence"/>
</dbReference>
<evidence type="ECO:0000313" key="1">
    <source>
        <dbReference type="EMBL" id="GAA4485140.1"/>
    </source>
</evidence>
<organism evidence="1 2">
    <name type="scientific">Actinoallomurus oryzae</name>
    <dbReference type="NCBI Taxonomy" id="502180"/>
    <lineage>
        <taxon>Bacteria</taxon>
        <taxon>Bacillati</taxon>
        <taxon>Actinomycetota</taxon>
        <taxon>Actinomycetes</taxon>
        <taxon>Streptosporangiales</taxon>
        <taxon>Thermomonosporaceae</taxon>
        <taxon>Actinoallomurus</taxon>
    </lineage>
</organism>
<sequence length="191" mass="20331">MAQPGRIDVVDRYSRASFSDQRGQSRVAGVFARGLSQDADGAACRRLPIAVPGRGLFVEEQQPRRVPFGLGQGSVVGEDGTREWVPADHLHRAGHDERRHGEGLQELARRVVHALLDRAPGRAGPGTCQVVKVGPLSVVEQENTGDGIEQGFGGAATAALFEAHVVVRRHADEGGQFLAAQPWHAAAAGVR</sequence>
<accession>A0ABP8PDW2</accession>
<dbReference type="EMBL" id="BAABHF010000009">
    <property type="protein sequence ID" value="GAA4485140.1"/>
    <property type="molecule type" value="Genomic_DNA"/>
</dbReference>
<name>A0ABP8PDW2_9ACTN</name>
<proteinExistence type="predicted"/>
<keyword evidence="2" id="KW-1185">Reference proteome</keyword>
<reference evidence="2" key="1">
    <citation type="journal article" date="2019" name="Int. J. Syst. Evol. Microbiol.">
        <title>The Global Catalogue of Microorganisms (GCM) 10K type strain sequencing project: providing services to taxonomists for standard genome sequencing and annotation.</title>
        <authorList>
            <consortium name="The Broad Institute Genomics Platform"/>
            <consortium name="The Broad Institute Genome Sequencing Center for Infectious Disease"/>
            <person name="Wu L."/>
            <person name="Ma J."/>
        </authorList>
    </citation>
    <scope>NUCLEOTIDE SEQUENCE [LARGE SCALE GENOMIC DNA]</scope>
    <source>
        <strain evidence="2">JCM 17933</strain>
    </source>
</reference>
<gene>
    <name evidence="1" type="ORF">GCM10023191_009270</name>
</gene>
<protein>
    <submittedName>
        <fullName evidence="1">Uncharacterized protein</fullName>
    </submittedName>
</protein>
<evidence type="ECO:0000313" key="2">
    <source>
        <dbReference type="Proteomes" id="UP001500503"/>
    </source>
</evidence>